<dbReference type="AlphaFoldDB" id="A0A803NIP1"/>
<evidence type="ECO:0000313" key="1">
    <source>
        <dbReference type="EnsemblPlants" id="cds.evm.model.01.1835"/>
    </source>
</evidence>
<proteinExistence type="predicted"/>
<reference evidence="1" key="1">
    <citation type="submission" date="2018-11" db="EMBL/GenBank/DDBJ databases">
        <authorList>
            <person name="Grassa J C."/>
        </authorList>
    </citation>
    <scope>NUCLEOTIDE SEQUENCE [LARGE SCALE GENOMIC DNA]</scope>
</reference>
<keyword evidence="2" id="KW-1185">Reference proteome</keyword>
<accession>A0A803NIP1</accession>
<name>A0A803NIP1_CANSA</name>
<dbReference type="InterPro" id="IPR036691">
    <property type="entry name" value="Endo/exonu/phosph_ase_sf"/>
</dbReference>
<reference evidence="1" key="2">
    <citation type="submission" date="2021-03" db="UniProtKB">
        <authorList>
            <consortium name="EnsemblPlants"/>
        </authorList>
    </citation>
    <scope>IDENTIFICATION</scope>
</reference>
<dbReference type="EMBL" id="UZAU01000050">
    <property type="status" value="NOT_ANNOTATED_CDS"/>
    <property type="molecule type" value="Genomic_DNA"/>
</dbReference>
<dbReference type="Proteomes" id="UP000596661">
    <property type="component" value="Chromosome 1"/>
</dbReference>
<dbReference type="Gramene" id="evm.model.01.1835">
    <property type="protein sequence ID" value="cds.evm.model.01.1835"/>
    <property type="gene ID" value="evm.TU.01.1835"/>
</dbReference>
<dbReference type="SUPFAM" id="SSF56219">
    <property type="entry name" value="DNase I-like"/>
    <property type="match status" value="1"/>
</dbReference>
<evidence type="ECO:0000313" key="2">
    <source>
        <dbReference type="Proteomes" id="UP000596661"/>
    </source>
</evidence>
<dbReference type="PANTHER" id="PTHR33710">
    <property type="entry name" value="BNAC02G09200D PROTEIN"/>
    <property type="match status" value="1"/>
</dbReference>
<dbReference type="EnsemblPlants" id="evm.model.01.1835">
    <property type="protein sequence ID" value="cds.evm.model.01.1835"/>
    <property type="gene ID" value="evm.TU.01.1835"/>
</dbReference>
<protein>
    <submittedName>
        <fullName evidence="1">Uncharacterized protein</fullName>
    </submittedName>
</protein>
<organism evidence="1 2">
    <name type="scientific">Cannabis sativa</name>
    <name type="common">Hemp</name>
    <name type="synonym">Marijuana</name>
    <dbReference type="NCBI Taxonomy" id="3483"/>
    <lineage>
        <taxon>Eukaryota</taxon>
        <taxon>Viridiplantae</taxon>
        <taxon>Streptophyta</taxon>
        <taxon>Embryophyta</taxon>
        <taxon>Tracheophyta</taxon>
        <taxon>Spermatophyta</taxon>
        <taxon>Magnoliopsida</taxon>
        <taxon>eudicotyledons</taxon>
        <taxon>Gunneridae</taxon>
        <taxon>Pentapetalae</taxon>
        <taxon>rosids</taxon>
        <taxon>fabids</taxon>
        <taxon>Rosales</taxon>
        <taxon>Cannabaceae</taxon>
        <taxon>Cannabis</taxon>
    </lineage>
</organism>
<sequence>MLKRCCLQSSTGQPNYDSTTITATDFEADLVDDEQSIHTAEDDDADLAQAPHLSFLMETKLKSGSVNRIREALNFSNEIEVPRQENFYSAINYGHLVRLDHDDDIFTWTNKSPDDAHMKECLDYCFANSHWQQVFPYTTLHHLDYSSDHRALKVVVSHQPNYVHSTPKQKSRFKYEILWLNDPECQDIVVCHWTSSTHQNLGQVVTNIQQCSTHLQAWHVKKYGNMRKNISKAQDWVASLHNSNDSRVDFFSELRKSERILDDLSSIFDKIIRNLSLIFHTNK</sequence>
<dbReference type="PANTHER" id="PTHR33710:SF71">
    <property type="entry name" value="ENDONUCLEASE_EXONUCLEASE_PHOSPHATASE DOMAIN-CONTAINING PROTEIN"/>
    <property type="match status" value="1"/>
</dbReference>